<dbReference type="Proteomes" id="UP000789524">
    <property type="component" value="Unassembled WGS sequence"/>
</dbReference>
<sequence length="69" mass="7962">MRGEGGLTDTYHGVKEFQNSLGVADTRRHRDTERQDRLLHRYLHPSVQPHPDMQSVRPIAIVYAGYLAF</sequence>
<evidence type="ECO:0000313" key="1">
    <source>
        <dbReference type="EMBL" id="CAG9563111.1"/>
    </source>
</evidence>
<proteinExistence type="predicted"/>
<dbReference type="EMBL" id="CAKASE010000049">
    <property type="protein sequence ID" value="CAG9563111.1"/>
    <property type="molecule type" value="Genomic_DNA"/>
</dbReference>
<gene>
    <name evidence="1" type="ORF">DCHRY22_LOCUS4331</name>
</gene>
<protein>
    <submittedName>
        <fullName evidence="1">(African queen) hypothetical protein</fullName>
    </submittedName>
</protein>
<dbReference type="OrthoDB" id="442731at2759"/>
<evidence type="ECO:0000313" key="2">
    <source>
        <dbReference type="Proteomes" id="UP000789524"/>
    </source>
</evidence>
<reference evidence="1" key="1">
    <citation type="submission" date="2021-09" db="EMBL/GenBank/DDBJ databases">
        <authorList>
            <person name="Martin H S."/>
        </authorList>
    </citation>
    <scope>NUCLEOTIDE SEQUENCE</scope>
</reference>
<keyword evidence="2" id="KW-1185">Reference proteome</keyword>
<dbReference type="AlphaFoldDB" id="A0A8J2QHZ0"/>
<organism evidence="1 2">
    <name type="scientific">Danaus chrysippus</name>
    <name type="common">African queen</name>
    <dbReference type="NCBI Taxonomy" id="151541"/>
    <lineage>
        <taxon>Eukaryota</taxon>
        <taxon>Metazoa</taxon>
        <taxon>Ecdysozoa</taxon>
        <taxon>Arthropoda</taxon>
        <taxon>Hexapoda</taxon>
        <taxon>Insecta</taxon>
        <taxon>Pterygota</taxon>
        <taxon>Neoptera</taxon>
        <taxon>Endopterygota</taxon>
        <taxon>Lepidoptera</taxon>
        <taxon>Glossata</taxon>
        <taxon>Ditrysia</taxon>
        <taxon>Papilionoidea</taxon>
        <taxon>Nymphalidae</taxon>
        <taxon>Danainae</taxon>
        <taxon>Danaini</taxon>
        <taxon>Danaina</taxon>
        <taxon>Danaus</taxon>
        <taxon>Anosia</taxon>
    </lineage>
</organism>
<comment type="caution">
    <text evidence="1">The sequence shown here is derived from an EMBL/GenBank/DDBJ whole genome shotgun (WGS) entry which is preliminary data.</text>
</comment>
<name>A0A8J2QHZ0_9NEOP</name>
<accession>A0A8J2QHZ0</accession>